<dbReference type="InterPro" id="IPR016024">
    <property type="entry name" value="ARM-type_fold"/>
</dbReference>
<organism evidence="4">
    <name type="scientific">Cacopsylla melanoneura</name>
    <dbReference type="NCBI Taxonomy" id="428564"/>
    <lineage>
        <taxon>Eukaryota</taxon>
        <taxon>Metazoa</taxon>
        <taxon>Ecdysozoa</taxon>
        <taxon>Arthropoda</taxon>
        <taxon>Hexapoda</taxon>
        <taxon>Insecta</taxon>
        <taxon>Pterygota</taxon>
        <taxon>Neoptera</taxon>
        <taxon>Paraneoptera</taxon>
        <taxon>Hemiptera</taxon>
        <taxon>Sternorrhyncha</taxon>
        <taxon>Psylloidea</taxon>
        <taxon>Psyllidae</taxon>
        <taxon>Psyllinae</taxon>
        <taxon>Cacopsylla</taxon>
    </lineage>
</organism>
<accession>A0A8D8LGX4</accession>
<feature type="compositionally biased region" description="Pro residues" evidence="2">
    <location>
        <begin position="124"/>
        <end position="133"/>
    </location>
</feature>
<dbReference type="AlphaFoldDB" id="A0A8D8LGX4"/>
<dbReference type="PROSITE" id="PS51271">
    <property type="entry name" value="WAPL"/>
    <property type="match status" value="1"/>
</dbReference>
<feature type="compositionally biased region" description="Acidic residues" evidence="2">
    <location>
        <begin position="294"/>
        <end position="309"/>
    </location>
</feature>
<feature type="compositionally biased region" description="Polar residues" evidence="2">
    <location>
        <begin position="362"/>
        <end position="371"/>
    </location>
</feature>
<dbReference type="InterPro" id="IPR011989">
    <property type="entry name" value="ARM-like"/>
</dbReference>
<feature type="compositionally biased region" description="Polar residues" evidence="2">
    <location>
        <begin position="555"/>
        <end position="574"/>
    </location>
</feature>
<dbReference type="SUPFAM" id="SSF48371">
    <property type="entry name" value="ARM repeat"/>
    <property type="match status" value="1"/>
</dbReference>
<feature type="compositionally biased region" description="Acidic residues" evidence="2">
    <location>
        <begin position="177"/>
        <end position="198"/>
    </location>
</feature>
<evidence type="ECO:0000256" key="1">
    <source>
        <dbReference type="ARBA" id="ARBA00006854"/>
    </source>
</evidence>
<dbReference type="InterPro" id="IPR022771">
    <property type="entry name" value="WAPL_C"/>
</dbReference>
<dbReference type="FunFam" id="1.25.10.10:FF:000374">
    <property type="entry name" value="Protein wings apart-like"/>
    <property type="match status" value="1"/>
</dbReference>
<dbReference type="EMBL" id="HBUF01346508">
    <property type="protein sequence ID" value="CAG6709896.1"/>
    <property type="molecule type" value="Transcribed_RNA"/>
</dbReference>
<feature type="region of interest" description="Disordered" evidence="2">
    <location>
        <begin position="1"/>
        <end position="22"/>
    </location>
</feature>
<dbReference type="EMBL" id="HBUF01346507">
    <property type="protein sequence ID" value="CAG6709892.1"/>
    <property type="molecule type" value="Transcribed_RNA"/>
</dbReference>
<dbReference type="InterPro" id="IPR012502">
    <property type="entry name" value="WAPL_dom"/>
</dbReference>
<feature type="compositionally biased region" description="Polar residues" evidence="2">
    <location>
        <begin position="582"/>
        <end position="608"/>
    </location>
</feature>
<feature type="compositionally biased region" description="Basic and acidic residues" evidence="2">
    <location>
        <begin position="144"/>
        <end position="154"/>
    </location>
</feature>
<feature type="compositionally biased region" description="Polar residues" evidence="2">
    <location>
        <begin position="417"/>
        <end position="430"/>
    </location>
</feature>
<feature type="compositionally biased region" description="Polar residues" evidence="2">
    <location>
        <begin position="471"/>
        <end position="493"/>
    </location>
</feature>
<feature type="compositionally biased region" description="Acidic residues" evidence="2">
    <location>
        <begin position="242"/>
        <end position="266"/>
    </location>
</feature>
<dbReference type="Gene3D" id="1.25.10.10">
    <property type="entry name" value="Leucine-rich Repeat Variant"/>
    <property type="match status" value="1"/>
</dbReference>
<feature type="region of interest" description="Disordered" evidence="2">
    <location>
        <begin position="60"/>
        <end position="515"/>
    </location>
</feature>
<proteinExistence type="inferred from homology"/>
<feature type="region of interest" description="Disordered" evidence="2">
    <location>
        <begin position="533"/>
        <end position="618"/>
    </location>
</feature>
<feature type="compositionally biased region" description="Basic and acidic residues" evidence="2">
    <location>
        <begin position="398"/>
        <end position="416"/>
    </location>
</feature>
<evidence type="ECO:0000313" key="4">
    <source>
        <dbReference type="EMBL" id="CAG6605657.1"/>
    </source>
</evidence>
<name>A0A8D8LGX4_9HEMI</name>
<feature type="compositionally biased region" description="Pro residues" evidence="2">
    <location>
        <begin position="335"/>
        <end position="349"/>
    </location>
</feature>
<feature type="domain" description="WAPL" evidence="3">
    <location>
        <begin position="697"/>
        <end position="1208"/>
    </location>
</feature>
<evidence type="ECO:0000259" key="3">
    <source>
        <dbReference type="PROSITE" id="PS51271"/>
    </source>
</evidence>
<sequence length="1269" mass="141104">MSAKTGKQTYGRGKYSYNPSSLNSNIQFDNLLCENKPSAAKSAGTIGKWGVVSYTSIRSASTGSKFTVGKRNNTNNNNTGAPASKKPSTLKSDPFSASPKKNAPPPPSIQRPKKFFKSRSEPEPLAPLPPRPNPVANQLSPRFTPEKKAPEKKKLPSKSKKSNSSTSSKRRKTYSSSEEEIDENEEEDEIYEDDDSQMDEIVVQQQTESSTSPAKRDKPPIVLRIFKGNSSHDFKAVTVETTVDDEEDEEPDEDEEEQEEDYEAEPEPYVAPTVKSYAPAPMAPEPALLPEEALFLEEDDIDENDDEDEFKPGGKGRKGKKGKGGATGKKKKPPVRAPTPPSLSNPAPLPRSSRLRERALRNSGSTSTQPDPSDLYPETDLPSSNLSNLREEDEENIDDTHEQDLRQLNQDADRLLNETTVNFDQITNKITIRKPKAVPIQKPSVDKDRECLLKVLESDDDDDEEDQDQETTPSESENATSELSDPPQEQTAETVPDIPSQEEPPPEPKVPPLSLKIPPLIISKNFKHVAEAEWCSDSDGSDSAQGPPEPDVETESVSNSQEVPTSTTSSQPESMVSEVELGSSQSFSQEPVNSQESVSSTKSYQSRKGSIFKSRAASGGQTKKRLALYKHKWVDEKQDPLAGNKDKLDPKAGAGLETVETVDEAIVNDLKRVTRQTGSMDKFDEEEEEDVTGVTCPKKAKKFYTVIKNVKKVHQLQESGEFQEFNDDVEYILDALQQSNPIGTRCLSAITLASKCMAPDFRMHLRAHGTVAKFFKALQDAAKDQSLGMCTATVMFVLSQDRLNMDVDRDCLELMLNLLESDTSHKNALDHCGLSDTQLHKTRTRVRELCAEIQSQGHAKHLNLDNITVGHLAMETLLSLTSKRAGEWFKEELRELGGLEHIILTIVDCCKLVDDTVNAWSPALLEKIRKVDRCLRVLENVTFQNEENKSYLLKYKEGILGETLCRLYKVCDYEIPLYPTSNMADKDSTGAILRECLLANLKVLINLTHDFKDAPPTSSLLGGKFSIVESSLHILLQIPQHIPEEERFDLSVLSLLLLINLVESNAHNRAALINAKAPSDTENIFGANPDEMAVDALVKLFYSKKSLAAFEENKTDKLLDGENVEKPSKDAPKKVHEEFIEETVAMLLQKAGRHMEHTFIAAYVAVLLGYLILDNKHHDIQVRQYLPEHNFQDMISVLDKYVKFMNLTMASSAEGIRGLKATEMIIKAMNKSDEEMIAAQQQAQAEEAPENLSASYCEDRALDMHISPS</sequence>
<comment type="similarity">
    <text evidence="1">Belongs to the WAPL family.</text>
</comment>
<feature type="compositionally biased region" description="Basic residues" evidence="2">
    <location>
        <begin position="314"/>
        <end position="334"/>
    </location>
</feature>
<feature type="compositionally biased region" description="Acidic residues" evidence="2">
    <location>
        <begin position="458"/>
        <end position="469"/>
    </location>
</feature>
<protein>
    <submittedName>
        <fullName evidence="4">Protein wings apart-like</fullName>
    </submittedName>
</protein>
<dbReference type="EMBL" id="HBUF01000205">
    <property type="protein sequence ID" value="CAG6605657.1"/>
    <property type="molecule type" value="Transcribed_RNA"/>
</dbReference>
<reference evidence="4" key="1">
    <citation type="submission" date="2021-05" db="EMBL/GenBank/DDBJ databases">
        <authorList>
            <person name="Alioto T."/>
            <person name="Alioto T."/>
            <person name="Gomez Garrido J."/>
        </authorList>
    </citation>
    <scope>NUCLEOTIDE SEQUENCE</scope>
</reference>
<dbReference type="PANTHER" id="PTHR22100:SF13">
    <property type="entry name" value="WINGS APART-LIKE PROTEIN HOMOLOG"/>
    <property type="match status" value="1"/>
</dbReference>
<dbReference type="Pfam" id="PF07814">
    <property type="entry name" value="WAPL"/>
    <property type="match status" value="1"/>
</dbReference>
<evidence type="ECO:0000256" key="2">
    <source>
        <dbReference type="SAM" id="MobiDB-lite"/>
    </source>
</evidence>
<feature type="compositionally biased region" description="Polar residues" evidence="2">
    <location>
        <begin position="203"/>
        <end position="213"/>
    </location>
</feature>
<dbReference type="PANTHER" id="PTHR22100">
    <property type="entry name" value="WINGS APART-LIKE PROTEIN HOMOLOG"/>
    <property type="match status" value="1"/>
</dbReference>
<dbReference type="InterPro" id="IPR039874">
    <property type="entry name" value="WAPL"/>
</dbReference>